<dbReference type="PROSITE" id="PS50961">
    <property type="entry name" value="HTH_LA"/>
    <property type="match status" value="2"/>
</dbReference>
<keyword evidence="7" id="KW-1185">Reference proteome</keyword>
<sequence length="903" mass="100014">MQQVVDRPNISSSFRSSIFATMLRLSKRSGLHPTCLAINNVRKIGDFAIAAGGFGDVWKGVVGNSREPVCLKVMKVYLNSDLERLSKEYIREAILWRQLKHPNLIPCLGIYRLEHTQQLCLISPWMENGNLVQFLKASAQEDVDHYTLACDIAAGLSYLHLMKVVHGDLKGPNILITTLFRAVITDFGLSRIADSHGLKILTSTSRPGGTARWLAPELLIGNGGTSKASDVYAYACVCYEIFTGGCHPFLELPNEMAVVFHVAQGKRPVRPQNTPKLENEMWALMELCWDGVPASRPTANQLLARISTIDTSNLAFSPAPDWDESVFSQIWANVEYPPLATESLPATRLQVIGKRLVPSRYAPAEGHGVITNGKAQNLYEHPERTTSRNVPRVQEAGSGDSDNKLPPLSALPTLNNLHTLGSLPTPLEGSNELSPDPTAPSRHSPQNSALNPAQDPFIPSNPPPQPSLPINVEEVHDRFRQEDEVNAFEVRYPIHTSLITNGWNPGKGIPVQDERLAEYPGQDPNFEEGYGYRANGDWQDKGSGRGRGGFRGRGFGYTGFTPPLRESYEAPVNGITRSGPPGYQHGRTGSYVPPLEMPRYYPPPSPPPQHSHSDLHSMNTSPIHPNLTPPHPWATPLTPLANIPVMLDEVRYRLLGQLEYYFSGENMSKDVWLRKKMSPHGWILLSVIATFNRIRQLTDNLHLLREVLGYSEYVEVSDDGEQVRMRDGGWKSFVLDEVRYRLLSQLEYYLSGENMAKDVWLRSQMSPDGWILLSVIATFNRIRQLTDNLHLLREVLGYSEHIEVSDDGEQLKAPLLPPVNGDAANETGSSPPHVNGDVNTLSAAKSELTPTPTGASHPDRESDGDESEVEEDLDSEDEDDVVFVLGSESGGGWSRAASGEREI</sequence>
<dbReference type="PANTHER" id="PTHR44329">
    <property type="entry name" value="SERINE/THREONINE-PROTEIN KINASE TNNI3K-RELATED"/>
    <property type="match status" value="1"/>
</dbReference>
<dbReference type="SUPFAM" id="SSF46785">
    <property type="entry name" value="Winged helix' DNA-binding domain"/>
    <property type="match status" value="2"/>
</dbReference>
<dbReference type="SMART" id="SM00715">
    <property type="entry name" value="LA"/>
    <property type="match status" value="2"/>
</dbReference>
<protein>
    <submittedName>
        <fullName evidence="6">Rho guanine nucleotide exchange factor</fullName>
    </submittedName>
</protein>
<reference evidence="6 7" key="1">
    <citation type="submission" date="2024-02" db="EMBL/GenBank/DDBJ databases">
        <title>A draft genome for the cacao thread blight pathogen Marasmius crinis-equi.</title>
        <authorList>
            <person name="Cohen S.P."/>
            <person name="Baruah I.K."/>
            <person name="Amoako-Attah I."/>
            <person name="Bukari Y."/>
            <person name="Meinhardt L.W."/>
            <person name="Bailey B.A."/>
        </authorList>
    </citation>
    <scope>NUCLEOTIDE SEQUENCE [LARGE SCALE GENOMIC DNA]</scope>
    <source>
        <strain evidence="6 7">GH-76</strain>
    </source>
</reference>
<feature type="domain" description="Protein kinase" evidence="4">
    <location>
        <begin position="43"/>
        <end position="309"/>
    </location>
</feature>
<dbReference type="InterPro" id="IPR011009">
    <property type="entry name" value="Kinase-like_dom_sf"/>
</dbReference>
<feature type="domain" description="HTH La-type RNA-binding" evidence="5">
    <location>
        <begin position="644"/>
        <end position="733"/>
    </location>
</feature>
<evidence type="ECO:0000313" key="6">
    <source>
        <dbReference type="EMBL" id="KAL0570850.1"/>
    </source>
</evidence>
<feature type="domain" description="HTH La-type RNA-binding" evidence="5">
    <location>
        <begin position="732"/>
        <end position="821"/>
    </location>
</feature>
<dbReference type="CDD" id="cd07323">
    <property type="entry name" value="LAM"/>
    <property type="match status" value="2"/>
</dbReference>
<feature type="compositionally biased region" description="Pro residues" evidence="3">
    <location>
        <begin position="600"/>
        <end position="609"/>
    </location>
</feature>
<keyword evidence="1 2" id="KW-0694">RNA-binding</keyword>
<evidence type="ECO:0000313" key="7">
    <source>
        <dbReference type="Proteomes" id="UP001465976"/>
    </source>
</evidence>
<accession>A0ABR3F703</accession>
<dbReference type="PROSITE" id="PS50011">
    <property type="entry name" value="PROTEIN_KINASE_DOM"/>
    <property type="match status" value="1"/>
</dbReference>
<organism evidence="6 7">
    <name type="scientific">Marasmius crinis-equi</name>
    <dbReference type="NCBI Taxonomy" id="585013"/>
    <lineage>
        <taxon>Eukaryota</taxon>
        <taxon>Fungi</taxon>
        <taxon>Dikarya</taxon>
        <taxon>Basidiomycota</taxon>
        <taxon>Agaricomycotina</taxon>
        <taxon>Agaricomycetes</taxon>
        <taxon>Agaricomycetidae</taxon>
        <taxon>Agaricales</taxon>
        <taxon>Marasmiineae</taxon>
        <taxon>Marasmiaceae</taxon>
        <taxon>Marasmius</taxon>
    </lineage>
</organism>
<dbReference type="InterPro" id="IPR008271">
    <property type="entry name" value="Ser/Thr_kinase_AS"/>
</dbReference>
<feature type="region of interest" description="Disordered" evidence="3">
    <location>
        <begin position="573"/>
        <end position="630"/>
    </location>
</feature>
<evidence type="ECO:0000256" key="2">
    <source>
        <dbReference type="PROSITE-ProRule" id="PRU00332"/>
    </source>
</evidence>
<proteinExistence type="predicted"/>
<dbReference type="InterPro" id="IPR036390">
    <property type="entry name" value="WH_DNA-bd_sf"/>
</dbReference>
<dbReference type="PROSITE" id="PS00108">
    <property type="entry name" value="PROTEIN_KINASE_ST"/>
    <property type="match status" value="1"/>
</dbReference>
<dbReference type="InterPro" id="IPR051681">
    <property type="entry name" value="Ser/Thr_Kinases-Pseudokinases"/>
</dbReference>
<evidence type="ECO:0000259" key="4">
    <source>
        <dbReference type="PROSITE" id="PS50011"/>
    </source>
</evidence>
<feature type="compositionally biased region" description="Polar residues" evidence="3">
    <location>
        <begin position="826"/>
        <end position="854"/>
    </location>
</feature>
<dbReference type="SMART" id="SM00220">
    <property type="entry name" value="S_TKc"/>
    <property type="match status" value="1"/>
</dbReference>
<gene>
    <name evidence="6" type="primary">TUS1_17</name>
    <name evidence="6" type="ORF">V5O48_011105</name>
</gene>
<dbReference type="Proteomes" id="UP001465976">
    <property type="component" value="Unassembled WGS sequence"/>
</dbReference>
<dbReference type="Gene3D" id="1.10.510.10">
    <property type="entry name" value="Transferase(Phosphotransferase) domain 1"/>
    <property type="match status" value="1"/>
</dbReference>
<dbReference type="PRINTS" id="PR00109">
    <property type="entry name" value="TYRKINASE"/>
</dbReference>
<name>A0ABR3F703_9AGAR</name>
<dbReference type="EMBL" id="JBAHYK010000863">
    <property type="protein sequence ID" value="KAL0570850.1"/>
    <property type="molecule type" value="Genomic_DNA"/>
</dbReference>
<dbReference type="Pfam" id="PF07714">
    <property type="entry name" value="PK_Tyr_Ser-Thr"/>
    <property type="match status" value="1"/>
</dbReference>
<dbReference type="InterPro" id="IPR006630">
    <property type="entry name" value="La_HTH"/>
</dbReference>
<feature type="compositionally biased region" description="Acidic residues" evidence="3">
    <location>
        <begin position="862"/>
        <end position="881"/>
    </location>
</feature>
<feature type="region of interest" description="Disordered" evidence="3">
    <location>
        <begin position="811"/>
        <end position="903"/>
    </location>
</feature>
<dbReference type="InterPro" id="IPR000719">
    <property type="entry name" value="Prot_kinase_dom"/>
</dbReference>
<dbReference type="Gene3D" id="1.10.10.10">
    <property type="entry name" value="Winged helix-like DNA-binding domain superfamily/Winged helix DNA-binding domain"/>
    <property type="match status" value="2"/>
</dbReference>
<dbReference type="InterPro" id="IPR036388">
    <property type="entry name" value="WH-like_DNA-bd_sf"/>
</dbReference>
<evidence type="ECO:0000256" key="3">
    <source>
        <dbReference type="SAM" id="MobiDB-lite"/>
    </source>
</evidence>
<evidence type="ECO:0000256" key="1">
    <source>
        <dbReference type="ARBA" id="ARBA00022884"/>
    </source>
</evidence>
<dbReference type="Pfam" id="PF05383">
    <property type="entry name" value="La"/>
    <property type="match status" value="2"/>
</dbReference>
<feature type="region of interest" description="Disordered" evidence="3">
    <location>
        <begin position="364"/>
        <end position="470"/>
    </location>
</feature>
<dbReference type="SUPFAM" id="SSF56112">
    <property type="entry name" value="Protein kinase-like (PK-like)"/>
    <property type="match status" value="1"/>
</dbReference>
<comment type="caution">
    <text evidence="6">The sequence shown here is derived from an EMBL/GenBank/DDBJ whole genome shotgun (WGS) entry which is preliminary data.</text>
</comment>
<dbReference type="InterPro" id="IPR001245">
    <property type="entry name" value="Ser-Thr/Tyr_kinase_cat_dom"/>
</dbReference>
<evidence type="ECO:0000259" key="5">
    <source>
        <dbReference type="PROSITE" id="PS50961"/>
    </source>
</evidence>
<feature type="compositionally biased region" description="Polar residues" evidence="3">
    <location>
        <begin position="441"/>
        <end position="451"/>
    </location>
</feature>